<accession>A0A2T6BBZ8</accession>
<dbReference type="EMBL" id="QBKP01000001">
    <property type="protein sequence ID" value="PTX53574.1"/>
    <property type="molecule type" value="Genomic_DNA"/>
</dbReference>
<keyword evidence="2 4" id="KW-0479">Metal-binding</keyword>
<gene>
    <name evidence="7" type="ORF">C8N34_101495</name>
</gene>
<dbReference type="RefSeq" id="WP_108127468.1">
    <property type="nucleotide sequence ID" value="NZ_QBKP01000001.1"/>
</dbReference>
<dbReference type="SUPFAM" id="SSF46626">
    <property type="entry name" value="Cytochrome c"/>
    <property type="match status" value="1"/>
</dbReference>
<feature type="chain" id="PRO_5015650422" evidence="5">
    <location>
        <begin position="22"/>
        <end position="140"/>
    </location>
</feature>
<evidence type="ECO:0000256" key="5">
    <source>
        <dbReference type="SAM" id="SignalP"/>
    </source>
</evidence>
<reference evidence="7 8" key="1">
    <citation type="submission" date="2018-04" db="EMBL/GenBank/DDBJ databases">
        <title>Genomic Encyclopedia of Archaeal and Bacterial Type Strains, Phase II (KMG-II): from individual species to whole genera.</title>
        <authorList>
            <person name="Goeker M."/>
        </authorList>
    </citation>
    <scope>NUCLEOTIDE SEQUENCE [LARGE SCALE GENOMIC DNA]</scope>
    <source>
        <strain evidence="7 8">DSM 21823</strain>
    </source>
</reference>
<evidence type="ECO:0000256" key="1">
    <source>
        <dbReference type="ARBA" id="ARBA00022617"/>
    </source>
</evidence>
<name>A0A2T6BBZ8_9RHOB</name>
<dbReference type="GO" id="GO:0046872">
    <property type="term" value="F:metal ion binding"/>
    <property type="evidence" value="ECO:0007669"/>
    <property type="project" value="UniProtKB-KW"/>
</dbReference>
<evidence type="ECO:0000313" key="8">
    <source>
        <dbReference type="Proteomes" id="UP000244224"/>
    </source>
</evidence>
<dbReference type="PROSITE" id="PS51007">
    <property type="entry name" value="CYTC"/>
    <property type="match status" value="1"/>
</dbReference>
<dbReference type="InterPro" id="IPR009056">
    <property type="entry name" value="Cyt_c-like_dom"/>
</dbReference>
<dbReference type="Proteomes" id="UP000244224">
    <property type="component" value="Unassembled WGS sequence"/>
</dbReference>
<keyword evidence="8" id="KW-1185">Reference proteome</keyword>
<dbReference type="Pfam" id="PF00034">
    <property type="entry name" value="Cytochrom_C"/>
    <property type="match status" value="1"/>
</dbReference>
<keyword evidence="5" id="KW-0732">Signal</keyword>
<feature type="signal peptide" evidence="5">
    <location>
        <begin position="1"/>
        <end position="21"/>
    </location>
</feature>
<comment type="caution">
    <text evidence="7">The sequence shown here is derived from an EMBL/GenBank/DDBJ whole genome shotgun (WGS) entry which is preliminary data.</text>
</comment>
<dbReference type="GO" id="GO:0009055">
    <property type="term" value="F:electron transfer activity"/>
    <property type="evidence" value="ECO:0007669"/>
    <property type="project" value="InterPro"/>
</dbReference>
<evidence type="ECO:0000256" key="3">
    <source>
        <dbReference type="ARBA" id="ARBA00023004"/>
    </source>
</evidence>
<protein>
    <submittedName>
        <fullName evidence="7">Cytochrome c</fullName>
    </submittedName>
</protein>
<sequence>MFHLTPLRLALGGALLPLALAACLPLAKKVPTGAEDFATYCAACHGDAGKGDGPMADTLDKRPADLTRISAKNRGKFPMARVMSKIWGYARTPDGVVMPQFAPLLEGEKMVLFDSGDGIATPTPLRLVQLGEYVRDMQAK</sequence>
<feature type="domain" description="Cytochrome c" evidence="6">
    <location>
        <begin position="28"/>
        <end position="121"/>
    </location>
</feature>
<dbReference type="Gene3D" id="1.10.760.10">
    <property type="entry name" value="Cytochrome c-like domain"/>
    <property type="match status" value="1"/>
</dbReference>
<proteinExistence type="predicted"/>
<organism evidence="7 8">
    <name type="scientific">Gemmobacter caeni</name>
    <dbReference type="NCBI Taxonomy" id="589035"/>
    <lineage>
        <taxon>Bacteria</taxon>
        <taxon>Pseudomonadati</taxon>
        <taxon>Pseudomonadota</taxon>
        <taxon>Alphaproteobacteria</taxon>
        <taxon>Rhodobacterales</taxon>
        <taxon>Paracoccaceae</taxon>
        <taxon>Gemmobacter</taxon>
    </lineage>
</organism>
<evidence type="ECO:0000313" key="7">
    <source>
        <dbReference type="EMBL" id="PTX53574.1"/>
    </source>
</evidence>
<keyword evidence="1 4" id="KW-0349">Heme</keyword>
<dbReference type="InterPro" id="IPR036909">
    <property type="entry name" value="Cyt_c-like_dom_sf"/>
</dbReference>
<evidence type="ECO:0000259" key="6">
    <source>
        <dbReference type="PROSITE" id="PS51007"/>
    </source>
</evidence>
<evidence type="ECO:0000256" key="4">
    <source>
        <dbReference type="PROSITE-ProRule" id="PRU00433"/>
    </source>
</evidence>
<evidence type="ECO:0000256" key="2">
    <source>
        <dbReference type="ARBA" id="ARBA00022723"/>
    </source>
</evidence>
<keyword evidence="3 4" id="KW-0408">Iron</keyword>
<dbReference type="AlphaFoldDB" id="A0A2T6BBZ8"/>
<dbReference type="GO" id="GO:0020037">
    <property type="term" value="F:heme binding"/>
    <property type="evidence" value="ECO:0007669"/>
    <property type="project" value="InterPro"/>
</dbReference>
<dbReference type="OrthoDB" id="5514238at2"/>